<reference evidence="5" key="1">
    <citation type="submission" date="2013-08" db="EMBL/GenBank/DDBJ databases">
        <authorList>
            <person name="Mendez C."/>
            <person name="Richter M."/>
            <person name="Ferrer M."/>
            <person name="Sanchez J."/>
        </authorList>
    </citation>
    <scope>NUCLEOTIDE SEQUENCE</scope>
</reference>
<dbReference type="GO" id="GO:0003677">
    <property type="term" value="F:DNA binding"/>
    <property type="evidence" value="ECO:0007669"/>
    <property type="project" value="UniProtKB-KW"/>
</dbReference>
<proteinExistence type="predicted"/>
<dbReference type="PROSITE" id="PS50949">
    <property type="entry name" value="HTH_GNTR"/>
    <property type="match status" value="1"/>
</dbReference>
<protein>
    <submittedName>
        <fullName evidence="5">GntR domain-containing protein</fullName>
    </submittedName>
</protein>
<dbReference type="SMART" id="SM00895">
    <property type="entry name" value="FCD"/>
    <property type="match status" value="1"/>
</dbReference>
<evidence type="ECO:0000256" key="2">
    <source>
        <dbReference type="ARBA" id="ARBA00023125"/>
    </source>
</evidence>
<keyword evidence="2" id="KW-0238">DNA-binding</keyword>
<dbReference type="Pfam" id="PF07729">
    <property type="entry name" value="FCD"/>
    <property type="match status" value="1"/>
</dbReference>
<dbReference type="InterPro" id="IPR036390">
    <property type="entry name" value="WH_DNA-bd_sf"/>
</dbReference>
<evidence type="ECO:0000256" key="1">
    <source>
        <dbReference type="ARBA" id="ARBA00023015"/>
    </source>
</evidence>
<dbReference type="InterPro" id="IPR011711">
    <property type="entry name" value="GntR_C"/>
</dbReference>
<organism evidence="5">
    <name type="scientific">mine drainage metagenome</name>
    <dbReference type="NCBI Taxonomy" id="410659"/>
    <lineage>
        <taxon>unclassified sequences</taxon>
        <taxon>metagenomes</taxon>
        <taxon>ecological metagenomes</taxon>
    </lineage>
</organism>
<dbReference type="CDD" id="cd07377">
    <property type="entry name" value="WHTH_GntR"/>
    <property type="match status" value="1"/>
</dbReference>
<feature type="domain" description="HTH gntR-type" evidence="4">
    <location>
        <begin position="11"/>
        <end position="80"/>
    </location>
</feature>
<dbReference type="InterPro" id="IPR036388">
    <property type="entry name" value="WH-like_DNA-bd_sf"/>
</dbReference>
<accession>T1DG67</accession>
<sequence>MSIEFEQLPLAPAYRKVAAAITERIVSRALREGERLPPETELARQLGVNRSTVREALRELECSGLLERRPGSKRMTVSRPSHGEVARDVSRALALHDVTFLEVWEALRHFEPPIAEVAARERSTPDLERLARAHSLFGAENRATDEAVRHTAEFFRALGAATHNQVLALVHEPLIQLLEPSLRDMIDQVPQARSRIAAAQRRILEAVGARDSEAAGAWMARHIRDFRKGYELAGIALGHRIA</sequence>
<gene>
    <name evidence="5" type="ORF">B1A_00430</name>
</gene>
<dbReference type="SUPFAM" id="SSF48008">
    <property type="entry name" value="GntR ligand-binding domain-like"/>
    <property type="match status" value="1"/>
</dbReference>
<evidence type="ECO:0000259" key="4">
    <source>
        <dbReference type="PROSITE" id="PS50949"/>
    </source>
</evidence>
<comment type="caution">
    <text evidence="5">The sequence shown here is derived from an EMBL/GenBank/DDBJ whole genome shotgun (WGS) entry which is preliminary data.</text>
</comment>
<dbReference type="InterPro" id="IPR008920">
    <property type="entry name" value="TF_FadR/GntR_C"/>
</dbReference>
<keyword evidence="1" id="KW-0805">Transcription regulation</keyword>
<dbReference type="SMART" id="SM00345">
    <property type="entry name" value="HTH_GNTR"/>
    <property type="match status" value="1"/>
</dbReference>
<dbReference type="PANTHER" id="PTHR43537">
    <property type="entry name" value="TRANSCRIPTIONAL REGULATOR, GNTR FAMILY"/>
    <property type="match status" value="1"/>
</dbReference>
<dbReference type="AlphaFoldDB" id="T1DG67"/>
<dbReference type="EMBL" id="AUZX01000324">
    <property type="protein sequence ID" value="EQD80870.1"/>
    <property type="molecule type" value="Genomic_DNA"/>
</dbReference>
<evidence type="ECO:0000313" key="5">
    <source>
        <dbReference type="EMBL" id="EQD80870.1"/>
    </source>
</evidence>
<dbReference type="GO" id="GO:0003700">
    <property type="term" value="F:DNA-binding transcription factor activity"/>
    <property type="evidence" value="ECO:0007669"/>
    <property type="project" value="InterPro"/>
</dbReference>
<evidence type="ECO:0000256" key="3">
    <source>
        <dbReference type="ARBA" id="ARBA00023163"/>
    </source>
</evidence>
<dbReference type="PRINTS" id="PR00035">
    <property type="entry name" value="HTHGNTR"/>
</dbReference>
<dbReference type="SUPFAM" id="SSF46785">
    <property type="entry name" value="Winged helix' DNA-binding domain"/>
    <property type="match status" value="1"/>
</dbReference>
<dbReference type="Pfam" id="PF00392">
    <property type="entry name" value="GntR"/>
    <property type="match status" value="1"/>
</dbReference>
<reference evidence="5" key="2">
    <citation type="journal article" date="2014" name="ISME J.">
        <title>Microbial stratification in low pH oxic and suboxic macroscopic growths along an acid mine drainage.</title>
        <authorList>
            <person name="Mendez-Garcia C."/>
            <person name="Mesa V."/>
            <person name="Sprenger R.R."/>
            <person name="Richter M."/>
            <person name="Diez M.S."/>
            <person name="Solano J."/>
            <person name="Bargiela R."/>
            <person name="Golyshina O.V."/>
            <person name="Manteca A."/>
            <person name="Ramos J.L."/>
            <person name="Gallego J.R."/>
            <person name="Llorente I."/>
            <person name="Martins Dos Santos V.A."/>
            <person name="Jensen O.N."/>
            <person name="Pelaez A.I."/>
            <person name="Sanchez J."/>
            <person name="Ferrer M."/>
        </authorList>
    </citation>
    <scope>NUCLEOTIDE SEQUENCE</scope>
</reference>
<dbReference type="InterPro" id="IPR000524">
    <property type="entry name" value="Tscrpt_reg_HTH_GntR"/>
</dbReference>
<dbReference type="Gene3D" id="1.10.10.10">
    <property type="entry name" value="Winged helix-like DNA-binding domain superfamily/Winged helix DNA-binding domain"/>
    <property type="match status" value="1"/>
</dbReference>
<name>T1DG67_9ZZZZ</name>
<dbReference type="PANTHER" id="PTHR43537:SF5">
    <property type="entry name" value="UXU OPERON TRANSCRIPTIONAL REGULATOR"/>
    <property type="match status" value="1"/>
</dbReference>
<keyword evidence="3" id="KW-0804">Transcription</keyword>
<dbReference type="Gene3D" id="1.20.120.530">
    <property type="entry name" value="GntR ligand-binding domain-like"/>
    <property type="match status" value="1"/>
</dbReference>